<keyword evidence="10" id="KW-1185">Reference proteome</keyword>
<protein>
    <recommendedName>
        <fullName evidence="5">Protein phosphatase methylesterase 1</fullName>
        <shortName evidence="5">PME-1</shortName>
        <ecNumber evidence="5">3.1.1.-</ecNumber>
    </recommendedName>
</protein>
<evidence type="ECO:0000256" key="6">
    <source>
        <dbReference type="PIRSR" id="PIRSR022950-1"/>
    </source>
</evidence>
<dbReference type="Proteomes" id="UP001162156">
    <property type="component" value="Unassembled WGS sequence"/>
</dbReference>
<dbReference type="EMBL" id="JANEYF010003935">
    <property type="protein sequence ID" value="KAJ8933017.1"/>
    <property type="molecule type" value="Genomic_DNA"/>
</dbReference>
<evidence type="ECO:0000256" key="7">
    <source>
        <dbReference type="SAM" id="MobiDB-lite"/>
    </source>
</evidence>
<evidence type="ECO:0000256" key="1">
    <source>
        <dbReference type="ARBA" id="ARBA00008645"/>
    </source>
</evidence>
<comment type="similarity">
    <text evidence="1 5">Belongs to the AB hydrolase superfamily.</text>
</comment>
<evidence type="ECO:0000313" key="10">
    <source>
        <dbReference type="Proteomes" id="UP001162156"/>
    </source>
</evidence>
<dbReference type="InterPro" id="IPR016812">
    <property type="entry name" value="PPase_methylesterase_euk"/>
</dbReference>
<dbReference type="Gene3D" id="3.40.50.1820">
    <property type="entry name" value="alpha/beta hydrolase"/>
    <property type="match status" value="1"/>
</dbReference>
<dbReference type="PANTHER" id="PTHR14189:SF0">
    <property type="entry name" value="PROTEIN PHOSPHATASE METHYLESTERASE 1"/>
    <property type="match status" value="1"/>
</dbReference>
<keyword evidence="3 5" id="KW-0378">Hydrolase</keyword>
<evidence type="ECO:0000256" key="3">
    <source>
        <dbReference type="ARBA" id="ARBA00022801"/>
    </source>
</evidence>
<evidence type="ECO:0000259" key="8">
    <source>
        <dbReference type="Pfam" id="PF12697"/>
    </source>
</evidence>
<dbReference type="AlphaFoldDB" id="A0AAV8X321"/>
<dbReference type="Pfam" id="PF12697">
    <property type="entry name" value="Abhydrolase_6"/>
    <property type="match status" value="1"/>
</dbReference>
<dbReference type="PANTHER" id="PTHR14189">
    <property type="entry name" value="PROTEIN PHOSPHATASE METHYLESTERASE-1 RELATED"/>
    <property type="match status" value="1"/>
</dbReference>
<feature type="active site" evidence="6">
    <location>
        <position position="309"/>
    </location>
</feature>
<feature type="region of interest" description="Disordered" evidence="7">
    <location>
        <begin position="215"/>
        <end position="244"/>
    </location>
</feature>
<evidence type="ECO:0000256" key="5">
    <source>
        <dbReference type="PIRNR" id="PIRNR022950"/>
    </source>
</evidence>
<dbReference type="SUPFAM" id="SSF53474">
    <property type="entry name" value="alpha/beta-Hydrolases"/>
    <property type="match status" value="1"/>
</dbReference>
<dbReference type="PIRSF" id="PIRSF022950">
    <property type="entry name" value="PPase_methylesterase_euk"/>
    <property type="match status" value="1"/>
</dbReference>
<keyword evidence="2 5" id="KW-0719">Serine esterase</keyword>
<proteinExistence type="inferred from homology"/>
<evidence type="ECO:0000256" key="4">
    <source>
        <dbReference type="ARBA" id="ARBA00049203"/>
    </source>
</evidence>
<sequence length="347" mass="38205">MADLRKSVLGLQPKRSGRKKFKLTMETFTFTVKAPKGPILLCLHGGGYSGLTWALFAEEILKVIHCQVKAIDFRGHGNTSTENDYDLSLETLSKDVVDIANNLSEKNANPIILMGHSMGGAVAVEAAYHIKSVLGLCVIDVVEGTALDALSSMQSILRGRPSHFKSLLHAIQWCYKGGQTHNLEAARVSMPGQVVNMKSGELAANECDKIDLQNCGKPPLPKSQKTDDVFKTPNNSKPQDDGPQYTWRIDLSKTEQFWTGWFKGLSQKFLNLRIPKLLLLANIHGLDTTLTVGQMQGKFQMQVLAKSGHAIHEDQPHNVSEIVSGYLVKQKMAEPKSGYVHPNMPSC</sequence>
<organism evidence="9 10">
    <name type="scientific">Rhamnusium bicolor</name>
    <dbReference type="NCBI Taxonomy" id="1586634"/>
    <lineage>
        <taxon>Eukaryota</taxon>
        <taxon>Metazoa</taxon>
        <taxon>Ecdysozoa</taxon>
        <taxon>Arthropoda</taxon>
        <taxon>Hexapoda</taxon>
        <taxon>Insecta</taxon>
        <taxon>Pterygota</taxon>
        <taxon>Neoptera</taxon>
        <taxon>Endopterygota</taxon>
        <taxon>Coleoptera</taxon>
        <taxon>Polyphaga</taxon>
        <taxon>Cucujiformia</taxon>
        <taxon>Chrysomeloidea</taxon>
        <taxon>Cerambycidae</taxon>
        <taxon>Lepturinae</taxon>
        <taxon>Rhagiini</taxon>
        <taxon>Rhamnusium</taxon>
    </lineage>
</organism>
<name>A0AAV8X321_9CUCU</name>
<gene>
    <name evidence="9" type="ORF">NQ314_014256</name>
</gene>
<feature type="active site" evidence="6">
    <location>
        <position position="140"/>
    </location>
</feature>
<evidence type="ECO:0000256" key="2">
    <source>
        <dbReference type="ARBA" id="ARBA00022487"/>
    </source>
</evidence>
<dbReference type="EC" id="3.1.1.-" evidence="5"/>
<feature type="domain" description="AB hydrolase-1" evidence="8">
    <location>
        <begin position="40"/>
        <end position="321"/>
    </location>
</feature>
<feature type="active site" evidence="6">
    <location>
        <position position="117"/>
    </location>
</feature>
<comment type="catalytic activity">
    <reaction evidence="4">
        <text>[phosphatase 2A protein]-C-terminal L-leucine methyl ester + H2O = [phosphatase 2A protein]-C-terminal L-leucine + methanol + H(+)</text>
        <dbReference type="Rhea" id="RHEA:48548"/>
        <dbReference type="Rhea" id="RHEA-COMP:12134"/>
        <dbReference type="Rhea" id="RHEA-COMP:12135"/>
        <dbReference type="ChEBI" id="CHEBI:15377"/>
        <dbReference type="ChEBI" id="CHEBI:15378"/>
        <dbReference type="ChEBI" id="CHEBI:17790"/>
        <dbReference type="ChEBI" id="CHEBI:90516"/>
        <dbReference type="ChEBI" id="CHEBI:90517"/>
        <dbReference type="EC" id="3.1.1.89"/>
    </reaction>
</comment>
<dbReference type="GO" id="GO:0051723">
    <property type="term" value="F:protein methylesterase activity"/>
    <property type="evidence" value="ECO:0007669"/>
    <property type="project" value="UniProtKB-EC"/>
</dbReference>
<comment type="caution">
    <text evidence="9">The sequence shown here is derived from an EMBL/GenBank/DDBJ whole genome shotgun (WGS) entry which is preliminary data.</text>
</comment>
<dbReference type="InterPro" id="IPR029058">
    <property type="entry name" value="AB_hydrolase_fold"/>
</dbReference>
<dbReference type="InterPro" id="IPR000073">
    <property type="entry name" value="AB_hydrolase_1"/>
</dbReference>
<accession>A0AAV8X321</accession>
<reference evidence="9" key="1">
    <citation type="journal article" date="2023" name="Insect Mol. Biol.">
        <title>Genome sequencing provides insights into the evolution of gene families encoding plant cell wall-degrading enzymes in longhorned beetles.</title>
        <authorList>
            <person name="Shin N.R."/>
            <person name="Okamura Y."/>
            <person name="Kirsch R."/>
            <person name="Pauchet Y."/>
        </authorList>
    </citation>
    <scope>NUCLEOTIDE SEQUENCE</scope>
    <source>
        <strain evidence="9">RBIC_L_NR</strain>
    </source>
</reference>
<comment type="function">
    <text evidence="5">Demethylates proteins that have been reversibly carboxymethylated.</text>
</comment>
<evidence type="ECO:0000313" key="9">
    <source>
        <dbReference type="EMBL" id="KAJ8933017.1"/>
    </source>
</evidence>